<reference evidence="1" key="1">
    <citation type="journal article" date="2022" name="bioRxiv">
        <title>Sequencing and chromosome-scale assembly of the giantPleurodeles waltlgenome.</title>
        <authorList>
            <person name="Brown T."/>
            <person name="Elewa A."/>
            <person name="Iarovenko S."/>
            <person name="Subramanian E."/>
            <person name="Araus A.J."/>
            <person name="Petzold A."/>
            <person name="Susuki M."/>
            <person name="Suzuki K.-i.T."/>
            <person name="Hayashi T."/>
            <person name="Toyoda A."/>
            <person name="Oliveira C."/>
            <person name="Osipova E."/>
            <person name="Leigh N.D."/>
            <person name="Simon A."/>
            <person name="Yun M.H."/>
        </authorList>
    </citation>
    <scope>NUCLEOTIDE SEQUENCE</scope>
    <source>
        <strain evidence="1">20211129_DDA</strain>
        <tissue evidence="1">Liver</tissue>
    </source>
</reference>
<organism evidence="1 2">
    <name type="scientific">Pleurodeles waltl</name>
    <name type="common">Iberian ribbed newt</name>
    <dbReference type="NCBI Taxonomy" id="8319"/>
    <lineage>
        <taxon>Eukaryota</taxon>
        <taxon>Metazoa</taxon>
        <taxon>Chordata</taxon>
        <taxon>Craniata</taxon>
        <taxon>Vertebrata</taxon>
        <taxon>Euteleostomi</taxon>
        <taxon>Amphibia</taxon>
        <taxon>Batrachia</taxon>
        <taxon>Caudata</taxon>
        <taxon>Salamandroidea</taxon>
        <taxon>Salamandridae</taxon>
        <taxon>Pleurodelinae</taxon>
        <taxon>Pleurodeles</taxon>
    </lineage>
</organism>
<sequence length="150" mass="16454">MEIGTQPQFQDLSATMLENNRALKLVTTEPSKKQIGYRRVKSQEKGKIILGIPVEGSRSMMADSFEQLRPRPLSISMLSPSTNSSWLLARISDATPLTFGIRHSLTSCRGAPHLEVAQTCTIVHRTGLAAAQLLSGPESESLSIWLHLCP</sequence>
<evidence type="ECO:0000313" key="2">
    <source>
        <dbReference type="Proteomes" id="UP001066276"/>
    </source>
</evidence>
<dbReference type="EMBL" id="JANPWB010000007">
    <property type="protein sequence ID" value="KAJ1173604.1"/>
    <property type="molecule type" value="Genomic_DNA"/>
</dbReference>
<dbReference type="AlphaFoldDB" id="A0AAV7TCA3"/>
<gene>
    <name evidence="1" type="ORF">NDU88_005433</name>
</gene>
<comment type="caution">
    <text evidence="1">The sequence shown here is derived from an EMBL/GenBank/DDBJ whole genome shotgun (WGS) entry which is preliminary data.</text>
</comment>
<evidence type="ECO:0000313" key="1">
    <source>
        <dbReference type="EMBL" id="KAJ1173604.1"/>
    </source>
</evidence>
<name>A0AAV7TCA3_PLEWA</name>
<keyword evidence="2" id="KW-1185">Reference proteome</keyword>
<protein>
    <submittedName>
        <fullName evidence="1">Uncharacterized protein</fullName>
    </submittedName>
</protein>
<proteinExistence type="predicted"/>
<dbReference type="Proteomes" id="UP001066276">
    <property type="component" value="Chromosome 4_1"/>
</dbReference>
<accession>A0AAV7TCA3</accession>